<dbReference type="AlphaFoldDB" id="A0A7Y2M207"/>
<evidence type="ECO:0000313" key="5">
    <source>
        <dbReference type="EMBL" id="NNH04882.1"/>
    </source>
</evidence>
<dbReference type="Proteomes" id="UP000543598">
    <property type="component" value="Unassembled WGS sequence"/>
</dbReference>
<organism evidence="5 6">
    <name type="scientific">Microbacterium ulmi</name>
    <dbReference type="NCBI Taxonomy" id="179095"/>
    <lineage>
        <taxon>Bacteria</taxon>
        <taxon>Bacillati</taxon>
        <taxon>Actinomycetota</taxon>
        <taxon>Actinomycetes</taxon>
        <taxon>Micrococcales</taxon>
        <taxon>Microbacteriaceae</taxon>
        <taxon>Microbacterium</taxon>
    </lineage>
</organism>
<dbReference type="PANTHER" id="PTHR30061">
    <property type="entry name" value="MALTOSE-BINDING PERIPLASMIC PROTEIN"/>
    <property type="match status" value="1"/>
</dbReference>
<evidence type="ECO:0000256" key="3">
    <source>
        <dbReference type="ARBA" id="ARBA00022729"/>
    </source>
</evidence>
<comment type="caution">
    <text evidence="5">The sequence shown here is derived from an EMBL/GenBank/DDBJ whole genome shotgun (WGS) entry which is preliminary data.</text>
</comment>
<feature type="signal peptide" evidence="4">
    <location>
        <begin position="1"/>
        <end position="29"/>
    </location>
</feature>
<proteinExistence type="inferred from homology"/>
<dbReference type="Gene3D" id="3.40.190.10">
    <property type="entry name" value="Periplasmic binding protein-like II"/>
    <property type="match status" value="2"/>
</dbReference>
<dbReference type="EMBL" id="JABEMB010000025">
    <property type="protein sequence ID" value="NNH04882.1"/>
    <property type="molecule type" value="Genomic_DNA"/>
</dbReference>
<keyword evidence="2" id="KW-0813">Transport</keyword>
<evidence type="ECO:0000256" key="2">
    <source>
        <dbReference type="ARBA" id="ARBA00022448"/>
    </source>
</evidence>
<reference evidence="5 6" key="1">
    <citation type="submission" date="2020-05" db="EMBL/GenBank/DDBJ databases">
        <title>MicrobeNet Type strains.</title>
        <authorList>
            <person name="Nicholson A.C."/>
        </authorList>
    </citation>
    <scope>NUCLEOTIDE SEQUENCE [LARGE SCALE GENOMIC DNA]</scope>
    <source>
        <strain evidence="5 6">JCM 14282</strain>
    </source>
</reference>
<gene>
    <name evidence="5" type="ORF">HLA99_13595</name>
</gene>
<evidence type="ECO:0000256" key="1">
    <source>
        <dbReference type="ARBA" id="ARBA00008520"/>
    </source>
</evidence>
<dbReference type="GO" id="GO:0055052">
    <property type="term" value="C:ATP-binding cassette (ABC) transporter complex, substrate-binding subunit-containing"/>
    <property type="evidence" value="ECO:0007669"/>
    <property type="project" value="TreeGrafter"/>
</dbReference>
<dbReference type="Pfam" id="PF13416">
    <property type="entry name" value="SBP_bac_8"/>
    <property type="match status" value="1"/>
</dbReference>
<comment type="similarity">
    <text evidence="1">Belongs to the bacterial solute-binding protein 1 family.</text>
</comment>
<dbReference type="GO" id="GO:0042956">
    <property type="term" value="P:maltodextrin transmembrane transport"/>
    <property type="evidence" value="ECO:0007669"/>
    <property type="project" value="TreeGrafter"/>
</dbReference>
<sequence>MNLTSRRRTTTILASAATLTLLAGCSATASPEEKIVLTVLNKNVNEPDKTIFIDLLDGCAEQIGVTLNQQQVPGAEIIQRILQQASSHTLPDLLEIDNPELKGIAATGALAPLSDLGIDTAGFNEAFIESATWEGEVYGLGPQVNTLGLFYNAEMLAAAGLEPPTTWDELKATAAALRQGDVYGVAFSAAASYQGTWQFLPFMWSNGGDETDLTSPEVAEAAQLWVDLVNSGGASESVVTWTQADVTDQFIAGKAAMAVSGPWQVPLLDAVDFDWGVVKIPVPEAGDPVVASFGGEVWSVPLSDSPERMAKATELLECINTPESQMELASKRYTVPTRDDLFDDYLAEYPLMEPFAETIVTARARTAKLGEGWPVAATTIYEALQLAITGQETAPNAFVVASTH</sequence>
<keyword evidence="3 4" id="KW-0732">Signal</keyword>
<dbReference type="InterPro" id="IPR006059">
    <property type="entry name" value="SBP"/>
</dbReference>
<protein>
    <submittedName>
        <fullName evidence="5">Extracellular solute-binding protein</fullName>
    </submittedName>
</protein>
<dbReference type="GO" id="GO:0015768">
    <property type="term" value="P:maltose transport"/>
    <property type="evidence" value="ECO:0007669"/>
    <property type="project" value="TreeGrafter"/>
</dbReference>
<accession>A0A7Y2M207</accession>
<name>A0A7Y2M207_9MICO</name>
<feature type="chain" id="PRO_5031313805" evidence="4">
    <location>
        <begin position="30"/>
        <end position="404"/>
    </location>
</feature>
<dbReference type="GO" id="GO:1901982">
    <property type="term" value="F:maltose binding"/>
    <property type="evidence" value="ECO:0007669"/>
    <property type="project" value="TreeGrafter"/>
</dbReference>
<dbReference type="SUPFAM" id="SSF53850">
    <property type="entry name" value="Periplasmic binding protein-like II"/>
    <property type="match status" value="1"/>
</dbReference>
<evidence type="ECO:0000313" key="6">
    <source>
        <dbReference type="Proteomes" id="UP000543598"/>
    </source>
</evidence>
<evidence type="ECO:0000256" key="4">
    <source>
        <dbReference type="SAM" id="SignalP"/>
    </source>
</evidence>
<dbReference type="PROSITE" id="PS51257">
    <property type="entry name" value="PROKAR_LIPOPROTEIN"/>
    <property type="match status" value="1"/>
</dbReference>
<dbReference type="PANTHER" id="PTHR30061:SF50">
    <property type="entry name" value="MALTOSE_MALTODEXTRIN-BINDING PERIPLASMIC PROTEIN"/>
    <property type="match status" value="1"/>
</dbReference>
<keyword evidence="6" id="KW-1185">Reference proteome</keyword>